<comment type="cofactor">
    <cofactor evidence="1">
        <name>heme</name>
        <dbReference type="ChEBI" id="CHEBI:30413"/>
    </cofactor>
</comment>
<dbReference type="GO" id="GO:0016125">
    <property type="term" value="P:sterol metabolic process"/>
    <property type="evidence" value="ECO:0007669"/>
    <property type="project" value="TreeGrafter"/>
</dbReference>
<evidence type="ECO:0000256" key="2">
    <source>
        <dbReference type="ARBA" id="ARBA00004370"/>
    </source>
</evidence>
<keyword evidence="4" id="KW-0349">Heme</keyword>
<comment type="similarity">
    <text evidence="3">Belongs to the cytochrome P450 family.</text>
</comment>
<dbReference type="InterPro" id="IPR036396">
    <property type="entry name" value="Cyt_P450_sf"/>
</dbReference>
<comment type="caution">
    <text evidence="10">The sequence shown here is derived from an EMBL/GenBank/DDBJ whole genome shotgun (WGS) entry which is preliminary data.</text>
</comment>
<evidence type="ECO:0000256" key="8">
    <source>
        <dbReference type="ARBA" id="ARBA00023033"/>
    </source>
</evidence>
<comment type="subcellular location">
    <subcellularLocation>
        <location evidence="2">Membrane</location>
    </subcellularLocation>
</comment>
<evidence type="ECO:0000256" key="5">
    <source>
        <dbReference type="ARBA" id="ARBA00022723"/>
    </source>
</evidence>
<dbReference type="GO" id="GO:0016705">
    <property type="term" value="F:oxidoreductase activity, acting on paired donors, with incorporation or reduction of molecular oxygen"/>
    <property type="evidence" value="ECO:0007669"/>
    <property type="project" value="InterPro"/>
</dbReference>
<evidence type="ECO:0000313" key="10">
    <source>
        <dbReference type="EMBL" id="CAI0399579.1"/>
    </source>
</evidence>
<dbReference type="GO" id="GO:0016020">
    <property type="term" value="C:membrane"/>
    <property type="evidence" value="ECO:0007669"/>
    <property type="project" value="UniProtKB-SubCell"/>
</dbReference>
<evidence type="ECO:0000256" key="4">
    <source>
        <dbReference type="ARBA" id="ARBA00022617"/>
    </source>
</evidence>
<evidence type="ECO:0000256" key="7">
    <source>
        <dbReference type="ARBA" id="ARBA00023004"/>
    </source>
</evidence>
<keyword evidence="7" id="KW-0408">Iron</keyword>
<dbReference type="PANTHER" id="PTHR24286:SF349">
    <property type="entry name" value="CYTOCHROME P450 716A1-RELATED"/>
    <property type="match status" value="1"/>
</dbReference>
<organism evidence="10 11">
    <name type="scientific">Linum tenue</name>
    <dbReference type="NCBI Taxonomy" id="586396"/>
    <lineage>
        <taxon>Eukaryota</taxon>
        <taxon>Viridiplantae</taxon>
        <taxon>Streptophyta</taxon>
        <taxon>Embryophyta</taxon>
        <taxon>Tracheophyta</taxon>
        <taxon>Spermatophyta</taxon>
        <taxon>Magnoliopsida</taxon>
        <taxon>eudicotyledons</taxon>
        <taxon>Gunneridae</taxon>
        <taxon>Pentapetalae</taxon>
        <taxon>rosids</taxon>
        <taxon>fabids</taxon>
        <taxon>Malpighiales</taxon>
        <taxon>Linaceae</taxon>
        <taxon>Linum</taxon>
    </lineage>
</organism>
<dbReference type="GO" id="GO:0004497">
    <property type="term" value="F:monooxygenase activity"/>
    <property type="evidence" value="ECO:0007669"/>
    <property type="project" value="UniProtKB-KW"/>
</dbReference>
<keyword evidence="11" id="KW-1185">Reference proteome</keyword>
<dbReference type="PANTHER" id="PTHR24286">
    <property type="entry name" value="CYTOCHROME P450 26"/>
    <property type="match status" value="1"/>
</dbReference>
<evidence type="ECO:0000256" key="3">
    <source>
        <dbReference type="ARBA" id="ARBA00010617"/>
    </source>
</evidence>
<evidence type="ECO:0000256" key="9">
    <source>
        <dbReference type="ARBA" id="ARBA00023136"/>
    </source>
</evidence>
<gene>
    <name evidence="10" type="ORF">LITE_LOCUS10379</name>
</gene>
<keyword evidence="8" id="KW-0503">Monooxygenase</keyword>
<dbReference type="GO" id="GO:0005506">
    <property type="term" value="F:iron ion binding"/>
    <property type="evidence" value="ECO:0007669"/>
    <property type="project" value="InterPro"/>
</dbReference>
<keyword evidence="5" id="KW-0479">Metal-binding</keyword>
<sequence>MPFLGETLDFLSTGWKGRPEKFVFDRVTKFSSEVFKTNIVGKPAVLLAGAAGNKFLFSNENKLVVAGLRQQDLPLHAEQLVGRRVPLDPEAPPPLPQS</sequence>
<name>A0AAV0IS08_9ROSI</name>
<dbReference type="Gene3D" id="1.10.630.10">
    <property type="entry name" value="Cytochrome P450"/>
    <property type="match status" value="1"/>
</dbReference>
<evidence type="ECO:0000313" key="11">
    <source>
        <dbReference type="Proteomes" id="UP001154282"/>
    </source>
</evidence>
<dbReference type="Proteomes" id="UP001154282">
    <property type="component" value="Unassembled WGS sequence"/>
</dbReference>
<dbReference type="AlphaFoldDB" id="A0AAV0IS08"/>
<dbReference type="GO" id="GO:0020037">
    <property type="term" value="F:heme binding"/>
    <property type="evidence" value="ECO:0007669"/>
    <property type="project" value="InterPro"/>
</dbReference>
<evidence type="ECO:0000256" key="1">
    <source>
        <dbReference type="ARBA" id="ARBA00001971"/>
    </source>
</evidence>
<keyword evidence="6" id="KW-0560">Oxidoreductase</keyword>
<dbReference type="EMBL" id="CAMGYJ010000004">
    <property type="protein sequence ID" value="CAI0399579.1"/>
    <property type="molecule type" value="Genomic_DNA"/>
</dbReference>
<protein>
    <submittedName>
        <fullName evidence="10">Uncharacterized protein</fullName>
    </submittedName>
</protein>
<accession>A0AAV0IS08</accession>
<evidence type="ECO:0000256" key="6">
    <source>
        <dbReference type="ARBA" id="ARBA00023002"/>
    </source>
</evidence>
<reference evidence="10" key="1">
    <citation type="submission" date="2022-08" db="EMBL/GenBank/DDBJ databases">
        <authorList>
            <person name="Gutierrez-Valencia J."/>
        </authorList>
    </citation>
    <scope>NUCLEOTIDE SEQUENCE</scope>
</reference>
<keyword evidence="9" id="KW-0472">Membrane</keyword>
<proteinExistence type="inferred from homology"/>